<dbReference type="EMBL" id="JAQMLS010000002">
    <property type="protein sequence ID" value="MDB8741041.1"/>
    <property type="molecule type" value="Genomic_DNA"/>
</dbReference>
<evidence type="ECO:0000313" key="2">
    <source>
        <dbReference type="Proteomes" id="UP001211421"/>
    </source>
</evidence>
<comment type="caution">
    <text evidence="1">The sequence shown here is derived from an EMBL/GenBank/DDBJ whole genome shotgun (WGS) entry which is preliminary data.</text>
</comment>
<dbReference type="AlphaFoldDB" id="A0AAW6DWK8"/>
<dbReference type="RefSeq" id="WP_195551081.1">
    <property type="nucleotide sequence ID" value="NZ_JADMNX010000002.1"/>
</dbReference>
<gene>
    <name evidence="1" type="ORF">PNV70_03005</name>
</gene>
<accession>A0AAW6DWK8</accession>
<organism evidence="1 2">
    <name type="scientific">Ruminococcus bicirculans</name>
    <name type="common">ex Wegman et al. 2014</name>
    <dbReference type="NCBI Taxonomy" id="1160721"/>
    <lineage>
        <taxon>Bacteria</taxon>
        <taxon>Bacillati</taxon>
        <taxon>Bacillota</taxon>
        <taxon>Clostridia</taxon>
        <taxon>Eubacteriales</taxon>
        <taxon>Oscillospiraceae</taxon>
        <taxon>Ruminococcus</taxon>
    </lineage>
</organism>
<reference evidence="1" key="1">
    <citation type="submission" date="2023-01" db="EMBL/GenBank/DDBJ databases">
        <title>Human gut microbiome strain richness.</title>
        <authorList>
            <person name="Chen-Liaw A."/>
        </authorList>
    </citation>
    <scope>NUCLEOTIDE SEQUENCE</scope>
    <source>
        <strain evidence="1">D59st1_B8_D59t2_181005</strain>
    </source>
</reference>
<sequence length="628" mass="72975">MTEEKFKTLRRFELVRCGEYICRIRKIAGDEVYMMSGEIYNRSELSENLFEIGDTIVLRKVGRKVKVCKIAKHVIDSTATFTYEKNNGESALYHYISPEDEVLTFFAPMKPREEELQGSCERMDIVNNMCSILDDASYEYNKGVIVDIVNEFFTNKAELLSILRKHPNWDEKNLCIKGEVEETRVKDGNDFLKACKEFYHNCRENGMYLTDDQLDIMWDGVQCTQPQQFVTKEIKERYEAVGVHMTVGAKYSRELNKIFVDMGLDKYPNYNHDFAVIADAVNPLKNTQVAILSVNPCDFLKMSYGEGWDSCHHVGHHGCYHAGTQSYIMDSSSMIFYTLSNQYAGDPWENNKLTRQIYCYQNGLLLQSRNYPNYKLPQRDATYTYFVSKAIADCLGIKNEYRKVEHDYICTAEHSLHYPDYNYEQYNTNLYAFDSIWDGEDITIGHISWCLQCGDELYNAGNMICDDCDNEEDWSTQEAFFIDDITNDYFYVSEVDNYAGYDEEHDVLYAPHRVHKCNCCHQAFYGNNSLVDGLCKDCREKKLIAGKKVFVSKKGLIFIRFLSAKEMFPTLQLFDRKACECYYDLNIFGTIIKTFKWMYDGAEHTLCALNVDDKYVCIVDIDGIKEVD</sequence>
<protein>
    <submittedName>
        <fullName evidence="1">Uncharacterized protein</fullName>
    </submittedName>
</protein>
<proteinExistence type="predicted"/>
<dbReference type="Proteomes" id="UP001211421">
    <property type="component" value="Unassembled WGS sequence"/>
</dbReference>
<evidence type="ECO:0000313" key="1">
    <source>
        <dbReference type="EMBL" id="MDB8741041.1"/>
    </source>
</evidence>
<name>A0AAW6DWK8_9FIRM</name>